<keyword evidence="6" id="KW-1185">Reference proteome</keyword>
<dbReference type="KEGG" id="ske:Sked_28340"/>
<feature type="compositionally biased region" description="Pro residues" evidence="1">
    <location>
        <begin position="295"/>
        <end position="307"/>
    </location>
</feature>
<feature type="region of interest" description="Disordered" evidence="1">
    <location>
        <begin position="1"/>
        <end position="32"/>
    </location>
</feature>
<feature type="transmembrane region" description="Helical" evidence="2">
    <location>
        <begin position="118"/>
        <end position="135"/>
    </location>
</feature>
<feature type="transmembrane region" description="Helical" evidence="2">
    <location>
        <begin position="352"/>
        <end position="372"/>
    </location>
</feature>
<proteinExistence type="predicted"/>
<dbReference type="STRING" id="446469.Sked_28340"/>
<keyword evidence="2" id="KW-0812">Transmembrane</keyword>
<evidence type="ECO:0000259" key="4">
    <source>
        <dbReference type="Pfam" id="PF09922"/>
    </source>
</evidence>
<feature type="compositionally biased region" description="Low complexity" evidence="1">
    <location>
        <begin position="193"/>
        <end position="215"/>
    </location>
</feature>
<sequence length="533" mass="52928">MSTADSSHQGPEAPGPATGPSGPAPDPSPSTDHVATFFASIRRAGLVRTPDRWIGGVASGVALRLGVDALLVRAAFGVLALVSGAGLVLYALAWALLPEQTDGRIHLEETIRGRFDSAIAGAGVMLVVGLSWHPGRFGWWGSWSSGWFGDLFGIALLGFVVYLFVTIRRRRDGAASDPSTTGYRAPGPGEGPGSAAPTAGTTTGTAPGTTWARPTSEGYVPYGPAAPTVPASTWPVAPTASATTTPVGQGWQGSQHGQSGQGRQGGSTSAPSLVKGAPGVSGGAGGTGGGSTTPPAGPVPAPGPTPSWAPAESSRVAGPGRAVVGLVAGLALLGFAALLLTERTGGFTGDVAVTSLGAVAVFAGLGVVVSGLRGRRSGTLGFFAIMALLAAGPALALQGVGTGLGSGTATFIGDSTFRPTSSEVASQGYSVGMGTTTVDLSAMDLPRGQTVEVPVHVGAGDLTILVPEDTAVSARVNLGAGRIDWLVDGDTRSAEGVGRSTSFESTAVRDGDDARIHVSIASGAGTITIEEAP</sequence>
<feature type="transmembrane region" description="Helical" evidence="2">
    <location>
        <begin position="379"/>
        <end position="397"/>
    </location>
</feature>
<evidence type="ECO:0000313" key="6">
    <source>
        <dbReference type="Proteomes" id="UP000000322"/>
    </source>
</evidence>
<accession>D1BB35</accession>
<protein>
    <submittedName>
        <fullName evidence="5">Stress-responsive transcriptional regulator</fullName>
    </submittedName>
</protein>
<keyword evidence="2" id="KW-1133">Transmembrane helix</keyword>
<feature type="compositionally biased region" description="Gly residues" evidence="1">
    <location>
        <begin position="279"/>
        <end position="291"/>
    </location>
</feature>
<feature type="region of interest" description="Disordered" evidence="1">
    <location>
        <begin position="233"/>
        <end position="315"/>
    </location>
</feature>
<name>D1BB35_SANKS</name>
<evidence type="ECO:0000256" key="2">
    <source>
        <dbReference type="SAM" id="Phobius"/>
    </source>
</evidence>
<organism evidence="5 6">
    <name type="scientific">Sanguibacter keddieii (strain ATCC 51767 / DSM 10542 / NCFB 3025 / ST-74)</name>
    <dbReference type="NCBI Taxonomy" id="446469"/>
    <lineage>
        <taxon>Bacteria</taxon>
        <taxon>Bacillati</taxon>
        <taxon>Actinomycetota</taxon>
        <taxon>Actinomycetes</taxon>
        <taxon>Micrococcales</taxon>
        <taxon>Sanguibacteraceae</taxon>
        <taxon>Sanguibacter</taxon>
    </lineage>
</organism>
<evidence type="ECO:0000313" key="5">
    <source>
        <dbReference type="EMBL" id="ACZ22736.1"/>
    </source>
</evidence>
<evidence type="ECO:0000259" key="3">
    <source>
        <dbReference type="Pfam" id="PF04024"/>
    </source>
</evidence>
<dbReference type="eggNOG" id="COG1983">
    <property type="taxonomic scope" value="Bacteria"/>
</dbReference>
<dbReference type="Pfam" id="PF09922">
    <property type="entry name" value="LiaF-like_C"/>
    <property type="match status" value="1"/>
</dbReference>
<dbReference type="AlphaFoldDB" id="D1BB35"/>
<dbReference type="OrthoDB" id="7359894at2"/>
<feature type="transmembrane region" description="Helical" evidence="2">
    <location>
        <begin position="147"/>
        <end position="165"/>
    </location>
</feature>
<evidence type="ECO:0000256" key="1">
    <source>
        <dbReference type="SAM" id="MobiDB-lite"/>
    </source>
</evidence>
<feature type="region of interest" description="Disordered" evidence="1">
    <location>
        <begin position="173"/>
        <end position="219"/>
    </location>
</feature>
<dbReference type="HOGENOM" id="CLU_588976_0_0_11"/>
<feature type="transmembrane region" description="Helical" evidence="2">
    <location>
        <begin position="322"/>
        <end position="340"/>
    </location>
</feature>
<reference evidence="5 6" key="1">
    <citation type="journal article" date="2009" name="Stand. Genomic Sci.">
        <title>Complete genome sequence of Sanguibacter keddieii type strain (ST-74).</title>
        <authorList>
            <person name="Ivanova N."/>
            <person name="Sikorski J."/>
            <person name="Sims D."/>
            <person name="Brettin T."/>
            <person name="Detter J.C."/>
            <person name="Han C."/>
            <person name="Lapidus A."/>
            <person name="Copeland A."/>
            <person name="Glavina Del Rio T."/>
            <person name="Nolan M."/>
            <person name="Chen F."/>
            <person name="Lucas S."/>
            <person name="Tice H."/>
            <person name="Cheng J.F."/>
            <person name="Bruce D."/>
            <person name="Goodwin L."/>
            <person name="Pitluck S."/>
            <person name="Pati A."/>
            <person name="Mavromatis K."/>
            <person name="Chen A."/>
            <person name="Palaniappan K."/>
            <person name="D'haeseleer P."/>
            <person name="Chain P."/>
            <person name="Bristow J."/>
            <person name="Eisen J.A."/>
            <person name="Markowitz V."/>
            <person name="Hugenholtz P."/>
            <person name="Goker M."/>
            <person name="Pukall R."/>
            <person name="Klenk H.P."/>
            <person name="Kyrpides N.C."/>
        </authorList>
    </citation>
    <scope>NUCLEOTIDE SEQUENCE [LARGE SCALE GENOMIC DNA]</scope>
    <source>
        <strain evidence="6">ATCC 51767 / DSM 10542 / NCFB 3025 / ST-74</strain>
    </source>
</reference>
<feature type="domain" description="Phage shock protein PspC N-terminal" evidence="3">
    <location>
        <begin position="46"/>
        <end position="99"/>
    </location>
</feature>
<feature type="compositionally biased region" description="Low complexity" evidence="1">
    <location>
        <begin position="233"/>
        <end position="258"/>
    </location>
</feature>
<dbReference type="InterPro" id="IPR024425">
    <property type="entry name" value="LiaF-like_C"/>
</dbReference>
<dbReference type="Proteomes" id="UP000000322">
    <property type="component" value="Chromosome"/>
</dbReference>
<feature type="transmembrane region" description="Helical" evidence="2">
    <location>
        <begin position="74"/>
        <end position="97"/>
    </location>
</feature>
<dbReference type="InterPro" id="IPR007168">
    <property type="entry name" value="Phageshock_PspC_N"/>
</dbReference>
<dbReference type="Pfam" id="PF04024">
    <property type="entry name" value="PspC"/>
    <property type="match status" value="1"/>
</dbReference>
<dbReference type="EMBL" id="CP001819">
    <property type="protein sequence ID" value="ACZ22736.1"/>
    <property type="molecule type" value="Genomic_DNA"/>
</dbReference>
<feature type="domain" description="Cell wall-active antibiotics response LiaF-like C-terminal" evidence="4">
    <location>
        <begin position="412"/>
        <end position="527"/>
    </location>
</feature>
<keyword evidence="2" id="KW-0472">Membrane</keyword>
<gene>
    <name evidence="5" type="ordered locus">Sked_28340</name>
</gene>
<dbReference type="RefSeq" id="WP_012867805.1">
    <property type="nucleotide sequence ID" value="NC_013521.1"/>
</dbReference>